<evidence type="ECO:0000313" key="2">
    <source>
        <dbReference type="EMBL" id="SAL42796.1"/>
    </source>
</evidence>
<accession>A0A158HEN7</accession>
<dbReference type="InterPro" id="IPR014729">
    <property type="entry name" value="Rossmann-like_a/b/a_fold"/>
</dbReference>
<reference evidence="2" key="1">
    <citation type="submission" date="2016-01" db="EMBL/GenBank/DDBJ databases">
        <authorList>
            <person name="Peeters C."/>
        </authorList>
    </citation>
    <scope>NUCLEOTIDE SEQUENCE [LARGE SCALE GENOMIC DNA]</scope>
    <source>
        <strain evidence="2">LMG 22934</strain>
    </source>
</reference>
<protein>
    <submittedName>
        <fullName evidence="2">Universal stress protein</fullName>
    </submittedName>
</protein>
<feature type="domain" description="UspA" evidence="1">
    <location>
        <begin position="1"/>
        <end position="104"/>
    </location>
</feature>
<proteinExistence type="predicted"/>
<dbReference type="OrthoDB" id="8560984at2"/>
<organism evidence="2 3">
    <name type="scientific">Caballeronia humi</name>
    <dbReference type="NCBI Taxonomy" id="326474"/>
    <lineage>
        <taxon>Bacteria</taxon>
        <taxon>Pseudomonadati</taxon>
        <taxon>Pseudomonadota</taxon>
        <taxon>Betaproteobacteria</taxon>
        <taxon>Burkholderiales</taxon>
        <taxon>Burkholderiaceae</taxon>
        <taxon>Caballeronia</taxon>
    </lineage>
</organism>
<evidence type="ECO:0000259" key="1">
    <source>
        <dbReference type="Pfam" id="PF00582"/>
    </source>
</evidence>
<sequence>MYRHLLLPIERGGASAEALGHVTELARTIGARITFLWMLPSGGEPSLPAQADEDRANEVLTIAEAAALAQGVACSCAKTGGSSRRDIILNEARQHGCDLICLTAASPDASALQALDMTLGGDIAVLVCPVDARPTVARSIGALFDDYHAINDELNAWSTMSGIACGESRRPGTAPMRESVARLCELQRQRLRPKQHGSLYPRLRERTSVIDAELDELEFRHRRDDELLGELARIVGQDDRSAPTDQTIEQALAAYAKSVWEWMGREQGVVLPAARRYLSDADWTAIDTEFNATGPVGRPVKQI</sequence>
<dbReference type="EMBL" id="FCNW02000015">
    <property type="protein sequence ID" value="SAL42796.1"/>
    <property type="molecule type" value="Genomic_DNA"/>
</dbReference>
<dbReference type="Gene3D" id="1.20.120.520">
    <property type="entry name" value="nmb1532 protein domain like"/>
    <property type="match status" value="1"/>
</dbReference>
<dbReference type="InterPro" id="IPR006016">
    <property type="entry name" value="UspA"/>
</dbReference>
<evidence type="ECO:0000313" key="3">
    <source>
        <dbReference type="Proteomes" id="UP000054977"/>
    </source>
</evidence>
<comment type="caution">
    <text evidence="2">The sequence shown here is derived from an EMBL/GenBank/DDBJ whole genome shotgun (WGS) entry which is preliminary data.</text>
</comment>
<dbReference type="STRING" id="326474.AWB65_03264"/>
<keyword evidence="3" id="KW-1185">Reference proteome</keyword>
<dbReference type="Proteomes" id="UP000054977">
    <property type="component" value="Unassembled WGS sequence"/>
</dbReference>
<dbReference type="SUPFAM" id="SSF52402">
    <property type="entry name" value="Adenine nucleotide alpha hydrolases-like"/>
    <property type="match status" value="1"/>
</dbReference>
<dbReference type="Gene3D" id="3.40.50.620">
    <property type="entry name" value="HUPs"/>
    <property type="match status" value="1"/>
</dbReference>
<name>A0A158HEN7_9BURK</name>
<gene>
    <name evidence="2" type="ORF">AWB65_03264</name>
</gene>
<dbReference type="AlphaFoldDB" id="A0A158HEN7"/>
<dbReference type="Pfam" id="PF00582">
    <property type="entry name" value="Usp"/>
    <property type="match status" value="1"/>
</dbReference>
<dbReference type="CDD" id="cd00293">
    <property type="entry name" value="USP-like"/>
    <property type="match status" value="1"/>
</dbReference>
<dbReference type="RefSeq" id="WP_087668134.1">
    <property type="nucleotide sequence ID" value="NZ_FCNW02000015.1"/>
</dbReference>